<sequence>MGFYTPRIRYDLISNAGHTLVTWYGTSFFKKNNYQQVHCLIRSSSYQIQKDGGGRDRKRDIFRFIPRYIRPKNTIFHLGGDTVAEIQKRYNLPPLLLVGPGIRRALSRKHCSR</sequence>
<protein>
    <submittedName>
        <fullName evidence="1">Uncharacterized protein</fullName>
    </submittedName>
</protein>
<gene>
    <name evidence="1" type="ORF">CDAR_93761</name>
</gene>
<name>A0AAV4NK36_9ARAC</name>
<keyword evidence="2" id="KW-1185">Reference proteome</keyword>
<dbReference type="Proteomes" id="UP001054837">
    <property type="component" value="Unassembled WGS sequence"/>
</dbReference>
<proteinExistence type="predicted"/>
<evidence type="ECO:0000313" key="2">
    <source>
        <dbReference type="Proteomes" id="UP001054837"/>
    </source>
</evidence>
<reference evidence="1 2" key="1">
    <citation type="submission" date="2021-06" db="EMBL/GenBank/DDBJ databases">
        <title>Caerostris darwini draft genome.</title>
        <authorList>
            <person name="Kono N."/>
            <person name="Arakawa K."/>
        </authorList>
    </citation>
    <scope>NUCLEOTIDE SEQUENCE [LARGE SCALE GENOMIC DNA]</scope>
</reference>
<evidence type="ECO:0000313" key="1">
    <source>
        <dbReference type="EMBL" id="GIX85048.1"/>
    </source>
</evidence>
<comment type="caution">
    <text evidence="1">The sequence shown here is derived from an EMBL/GenBank/DDBJ whole genome shotgun (WGS) entry which is preliminary data.</text>
</comment>
<dbReference type="EMBL" id="BPLQ01001757">
    <property type="protein sequence ID" value="GIX85048.1"/>
    <property type="molecule type" value="Genomic_DNA"/>
</dbReference>
<accession>A0AAV4NK36</accession>
<organism evidence="1 2">
    <name type="scientific">Caerostris darwini</name>
    <dbReference type="NCBI Taxonomy" id="1538125"/>
    <lineage>
        <taxon>Eukaryota</taxon>
        <taxon>Metazoa</taxon>
        <taxon>Ecdysozoa</taxon>
        <taxon>Arthropoda</taxon>
        <taxon>Chelicerata</taxon>
        <taxon>Arachnida</taxon>
        <taxon>Araneae</taxon>
        <taxon>Araneomorphae</taxon>
        <taxon>Entelegynae</taxon>
        <taxon>Araneoidea</taxon>
        <taxon>Araneidae</taxon>
        <taxon>Caerostris</taxon>
    </lineage>
</organism>
<dbReference type="AlphaFoldDB" id="A0AAV4NK36"/>